<dbReference type="Proteomes" id="UP000504632">
    <property type="component" value="Chromosome 8"/>
</dbReference>
<dbReference type="PANTHER" id="PTHR15215">
    <property type="entry name" value="CABIT DOMAIN-CONTAINING PROTEIN"/>
    <property type="match status" value="1"/>
</dbReference>
<dbReference type="FunCoup" id="A0A6J2W0B9">
    <property type="interactions" value="503"/>
</dbReference>
<feature type="domain" description="CABIT" evidence="3">
    <location>
        <begin position="17"/>
        <end position="258"/>
    </location>
</feature>
<dbReference type="GO" id="GO:0005737">
    <property type="term" value="C:cytoplasm"/>
    <property type="evidence" value="ECO:0007669"/>
    <property type="project" value="TreeGrafter"/>
</dbReference>
<proteinExistence type="inferred from homology"/>
<dbReference type="PANTHER" id="PTHR15215:SF1">
    <property type="entry name" value="PROTEIN THEMIS"/>
    <property type="match status" value="1"/>
</dbReference>
<organism evidence="4 5">
    <name type="scientific">Chanos chanos</name>
    <name type="common">Milkfish</name>
    <name type="synonym">Mugil chanos</name>
    <dbReference type="NCBI Taxonomy" id="29144"/>
    <lineage>
        <taxon>Eukaryota</taxon>
        <taxon>Metazoa</taxon>
        <taxon>Chordata</taxon>
        <taxon>Craniata</taxon>
        <taxon>Vertebrata</taxon>
        <taxon>Euteleostomi</taxon>
        <taxon>Actinopterygii</taxon>
        <taxon>Neopterygii</taxon>
        <taxon>Teleostei</taxon>
        <taxon>Ostariophysi</taxon>
        <taxon>Gonorynchiformes</taxon>
        <taxon>Chanidae</taxon>
        <taxon>Chanos</taxon>
    </lineage>
</organism>
<comment type="similarity">
    <text evidence="1">Belongs to the themis family.</text>
</comment>
<dbReference type="InterPro" id="IPR025946">
    <property type="entry name" value="CABIT_dom"/>
</dbReference>
<dbReference type="GO" id="GO:0005634">
    <property type="term" value="C:nucleus"/>
    <property type="evidence" value="ECO:0007669"/>
    <property type="project" value="TreeGrafter"/>
</dbReference>
<name>A0A6J2W0B9_CHACN</name>
<feature type="compositionally biased region" description="Low complexity" evidence="2">
    <location>
        <begin position="572"/>
        <end position="583"/>
    </location>
</feature>
<dbReference type="RefSeq" id="XP_030638765.1">
    <property type="nucleotide sequence ID" value="XM_030782905.1"/>
</dbReference>
<dbReference type="GeneID" id="115819341"/>
<keyword evidence="4" id="KW-1185">Reference proteome</keyword>
<reference evidence="5" key="1">
    <citation type="submission" date="2025-08" db="UniProtKB">
        <authorList>
            <consortium name="RefSeq"/>
        </authorList>
    </citation>
    <scope>IDENTIFICATION</scope>
</reference>
<evidence type="ECO:0000256" key="2">
    <source>
        <dbReference type="SAM" id="MobiDB-lite"/>
    </source>
</evidence>
<dbReference type="CTD" id="387357"/>
<dbReference type="InterPro" id="IPR039671">
    <property type="entry name" value="THEMIS"/>
</dbReference>
<feature type="region of interest" description="Disordered" evidence="2">
    <location>
        <begin position="540"/>
        <end position="621"/>
    </location>
</feature>
<gene>
    <name evidence="5" type="primary">themis</name>
</gene>
<evidence type="ECO:0000259" key="3">
    <source>
        <dbReference type="Pfam" id="PF12736"/>
    </source>
</evidence>
<evidence type="ECO:0000313" key="4">
    <source>
        <dbReference type="Proteomes" id="UP000504632"/>
    </source>
</evidence>
<feature type="domain" description="CABIT" evidence="3">
    <location>
        <begin position="275"/>
        <end position="507"/>
    </location>
</feature>
<sequence length="682" mass="77270">MAMTLDEFTRSVDCNSLPRVLQIQSGVYSQGSVYEMFGREVSLPTGELVKIIAISITRFIAQSSDTTEINLQLNYPGLFRIVADKQPYSSVQEIVDSLKISSHRLSQPVFHVSSDLKLSKVMVKKGESFQITAVRLDENGGHVDCDLLQREGKQTFSLKLSQQGDFFESEDDQFYTLKELAEWKIPKGRKRTVTVAKSQIKRDSIFPDLLENHSGELTLTPVYELQAVMKLRKNVVLIPSSLDVEVVDVTDQCNSDCFLQPLSLHDVFQRPGEMFPMLAEVIEKPFNLPHDLQELFHSKQVIIHKAYEAKRILSSEIRSDSPRHFLIPLSYNGKFKRRPREFPTAYDLQMARSDTEQLHVVATRSFDSHYDGLSSVLVGDQFLLKKSKAGEGLPSDKGRVSDALACLKIEGKKYESVRLPIFLNGGFVEVIHDTRQYTIAEICRWFPLPFNVKVSVRDLSVKEDILAGVPGLHIEEEITDPFLLISTPDLLVCWEVPVNRIQVTLQVLEKWRGSSLELNANSAVEEISEDCYYTMRRYVISKNQPPPRPPKKPRNQPPARPAKLHPPRPERSTPSSSQNSPKSPRVDLLSPEEGSTDFTNSKTGREVKPPVSPNNVLPTPLSKCDLLKASKKVRSLDDMKVEDEDDPHDYEYIDEDELENIRKKFSEQSIHKTAPGKPNNTI</sequence>
<dbReference type="InParanoid" id="A0A6J2W0B9"/>
<protein>
    <submittedName>
        <fullName evidence="5">Protein THEMIS</fullName>
    </submittedName>
</protein>
<evidence type="ECO:0000313" key="5">
    <source>
        <dbReference type="RefSeq" id="XP_030638765.1"/>
    </source>
</evidence>
<dbReference type="GO" id="GO:0050852">
    <property type="term" value="P:T cell receptor signaling pathway"/>
    <property type="evidence" value="ECO:0007669"/>
    <property type="project" value="TreeGrafter"/>
</dbReference>
<dbReference type="Pfam" id="PF12736">
    <property type="entry name" value="CABIT"/>
    <property type="match status" value="2"/>
</dbReference>
<evidence type="ECO:0000256" key="1">
    <source>
        <dbReference type="ARBA" id="ARBA00006414"/>
    </source>
</evidence>
<dbReference type="OrthoDB" id="9879477at2759"/>
<dbReference type="AlphaFoldDB" id="A0A6J2W0B9"/>
<accession>A0A6J2W0B9</accession>